<dbReference type="EMBL" id="JAQJAE010000001">
    <property type="protein sequence ID" value="KAJ5616677.1"/>
    <property type="molecule type" value="Genomic_DNA"/>
</dbReference>
<dbReference type="GeneID" id="81583091"/>
<proteinExistence type="predicted"/>
<reference evidence="1" key="2">
    <citation type="submission" date="2023-01" db="EMBL/GenBank/DDBJ databases">
        <authorList>
            <person name="Petersen C."/>
        </authorList>
    </citation>
    <scope>NUCLEOTIDE SEQUENCE</scope>
    <source>
        <strain evidence="1">IBT 12815</strain>
    </source>
</reference>
<comment type="caution">
    <text evidence="1">The sequence shown here is derived from an EMBL/GenBank/DDBJ whole genome shotgun (WGS) entry which is preliminary data.</text>
</comment>
<dbReference type="AlphaFoldDB" id="A0AAD6EHW4"/>
<name>A0AAD6EHW4_9EURO</name>
<gene>
    <name evidence="1" type="ORF">N7537_001791</name>
</gene>
<accession>A0AAD6EHW4</accession>
<protein>
    <submittedName>
        <fullName evidence="1">Uncharacterized protein</fullName>
    </submittedName>
</protein>
<keyword evidence="2" id="KW-1185">Reference proteome</keyword>
<sequence length="93" mass="10792">MRNWATYKVFYEYYFHKADKETEGKGFRRPPRSQWGHVVRDDFAPGAEGAKQVKELLSQVKGTLVEMPLKFLIERDIAKGGITLNELTQPLYT</sequence>
<evidence type="ECO:0000313" key="1">
    <source>
        <dbReference type="EMBL" id="KAJ5616677.1"/>
    </source>
</evidence>
<dbReference type="RefSeq" id="XP_056757844.1">
    <property type="nucleotide sequence ID" value="XM_056892849.1"/>
</dbReference>
<reference evidence="1" key="1">
    <citation type="journal article" date="2023" name="IMA Fungus">
        <title>Comparative genomic study of the Penicillium genus elucidates a diverse pangenome and 15 lateral gene transfer events.</title>
        <authorList>
            <person name="Petersen C."/>
            <person name="Sorensen T."/>
            <person name="Nielsen M.R."/>
            <person name="Sondergaard T.E."/>
            <person name="Sorensen J.L."/>
            <person name="Fitzpatrick D.A."/>
            <person name="Frisvad J.C."/>
            <person name="Nielsen K.L."/>
        </authorList>
    </citation>
    <scope>NUCLEOTIDE SEQUENCE</scope>
    <source>
        <strain evidence="1">IBT 12815</strain>
    </source>
</reference>
<evidence type="ECO:0000313" key="2">
    <source>
        <dbReference type="Proteomes" id="UP001213799"/>
    </source>
</evidence>
<dbReference type="Proteomes" id="UP001213799">
    <property type="component" value="Unassembled WGS sequence"/>
</dbReference>
<organism evidence="1 2">
    <name type="scientific">Penicillium hordei</name>
    <dbReference type="NCBI Taxonomy" id="40994"/>
    <lineage>
        <taxon>Eukaryota</taxon>
        <taxon>Fungi</taxon>
        <taxon>Dikarya</taxon>
        <taxon>Ascomycota</taxon>
        <taxon>Pezizomycotina</taxon>
        <taxon>Eurotiomycetes</taxon>
        <taxon>Eurotiomycetidae</taxon>
        <taxon>Eurotiales</taxon>
        <taxon>Aspergillaceae</taxon>
        <taxon>Penicillium</taxon>
    </lineage>
</organism>